<dbReference type="InterPro" id="IPR025326">
    <property type="entry name" value="DUF4232"/>
</dbReference>
<organism evidence="4 5">
    <name type="scientific">Streptomyces finlayi</name>
    <dbReference type="NCBI Taxonomy" id="67296"/>
    <lineage>
        <taxon>Bacteria</taxon>
        <taxon>Bacillati</taxon>
        <taxon>Actinomycetota</taxon>
        <taxon>Actinomycetes</taxon>
        <taxon>Kitasatosporales</taxon>
        <taxon>Streptomycetaceae</taxon>
        <taxon>Streptomyces</taxon>
    </lineage>
</organism>
<dbReference type="AlphaFoldDB" id="A0A918X1S1"/>
<reference evidence="4" key="1">
    <citation type="journal article" date="2014" name="Int. J. Syst. Evol. Microbiol.">
        <title>Complete genome sequence of Corynebacterium casei LMG S-19264T (=DSM 44701T), isolated from a smear-ripened cheese.</title>
        <authorList>
            <consortium name="US DOE Joint Genome Institute (JGI-PGF)"/>
            <person name="Walter F."/>
            <person name="Albersmeier A."/>
            <person name="Kalinowski J."/>
            <person name="Ruckert C."/>
        </authorList>
    </citation>
    <scope>NUCLEOTIDE SEQUENCE</scope>
    <source>
        <strain evidence="4">JCM 4637</strain>
    </source>
</reference>
<accession>A0A918X1S1</accession>
<proteinExistence type="predicted"/>
<feature type="compositionally biased region" description="Gly residues" evidence="1">
    <location>
        <begin position="67"/>
        <end position="89"/>
    </location>
</feature>
<feature type="region of interest" description="Disordered" evidence="1">
    <location>
        <begin position="24"/>
        <end position="89"/>
    </location>
</feature>
<feature type="compositionally biased region" description="Low complexity" evidence="1">
    <location>
        <begin position="35"/>
        <end position="56"/>
    </location>
</feature>
<dbReference type="RefSeq" id="WP_189825378.1">
    <property type="nucleotide sequence ID" value="NZ_BMVC01000010.1"/>
</dbReference>
<feature type="signal peptide" evidence="2">
    <location>
        <begin position="1"/>
        <end position="23"/>
    </location>
</feature>
<dbReference type="PROSITE" id="PS51257">
    <property type="entry name" value="PROKAR_LIPOPROTEIN"/>
    <property type="match status" value="1"/>
</dbReference>
<protein>
    <recommendedName>
        <fullName evidence="3">DUF4232 domain-containing protein</fullName>
    </recommendedName>
</protein>
<dbReference type="Proteomes" id="UP000638353">
    <property type="component" value="Unassembled WGS sequence"/>
</dbReference>
<dbReference type="Pfam" id="PF14016">
    <property type="entry name" value="DUF4232"/>
    <property type="match status" value="1"/>
</dbReference>
<evidence type="ECO:0000256" key="2">
    <source>
        <dbReference type="SAM" id="SignalP"/>
    </source>
</evidence>
<feature type="chain" id="PRO_5036736106" description="DUF4232 domain-containing protein" evidence="2">
    <location>
        <begin position="24"/>
        <end position="237"/>
    </location>
</feature>
<gene>
    <name evidence="4" type="ORF">GCM10010334_51720</name>
</gene>
<dbReference type="GO" id="GO:0005975">
    <property type="term" value="P:carbohydrate metabolic process"/>
    <property type="evidence" value="ECO:0007669"/>
    <property type="project" value="UniProtKB-ARBA"/>
</dbReference>
<name>A0A918X1S1_9ACTN</name>
<dbReference type="EMBL" id="BMVC01000010">
    <property type="protein sequence ID" value="GHD03640.1"/>
    <property type="molecule type" value="Genomic_DNA"/>
</dbReference>
<keyword evidence="2" id="KW-0732">Signal</keyword>
<evidence type="ECO:0000313" key="4">
    <source>
        <dbReference type="EMBL" id="GHD03640.1"/>
    </source>
</evidence>
<comment type="caution">
    <text evidence="4">The sequence shown here is derived from an EMBL/GenBank/DDBJ whole genome shotgun (WGS) entry which is preliminary data.</text>
</comment>
<evidence type="ECO:0000259" key="3">
    <source>
        <dbReference type="Pfam" id="PF14016"/>
    </source>
</evidence>
<dbReference type="Gene3D" id="2.60.40.10">
    <property type="entry name" value="Immunoglobulins"/>
    <property type="match status" value="1"/>
</dbReference>
<evidence type="ECO:0000256" key="1">
    <source>
        <dbReference type="SAM" id="MobiDB-lite"/>
    </source>
</evidence>
<sequence length="237" mass="22982">MRLRTASLAAAALAAGLTLTACNDNGGTGTGSAGAGSSSAQPSEASASGGSDSQGTGSTGGDKADTGGSGTGKGDGKGTANGGSGNGGGGIAKSAACKTSALGFQVDPGGEPADANTQGHVTVTLTNKGTAPCTLNGYPGVDLASGSGDTWSLTRQTSVKAKSLTLDPGGDAYFKVTYLPYTAEGNTPDAEFKTVTLIMTPPGETSSVSLRWPHKTPVLKQDAATHPGTFVGPVLGE</sequence>
<evidence type="ECO:0000313" key="5">
    <source>
        <dbReference type="Proteomes" id="UP000638353"/>
    </source>
</evidence>
<reference evidence="4" key="2">
    <citation type="submission" date="2020-09" db="EMBL/GenBank/DDBJ databases">
        <authorList>
            <person name="Sun Q."/>
            <person name="Ohkuma M."/>
        </authorList>
    </citation>
    <scope>NUCLEOTIDE SEQUENCE</scope>
    <source>
        <strain evidence="4">JCM 4637</strain>
    </source>
</reference>
<feature type="domain" description="DUF4232" evidence="3">
    <location>
        <begin position="97"/>
        <end position="219"/>
    </location>
</feature>
<dbReference type="InterPro" id="IPR013783">
    <property type="entry name" value="Ig-like_fold"/>
</dbReference>